<dbReference type="STRING" id="1440053.GCA_000718095_04331"/>
<organism evidence="2 3">
    <name type="scientific">Streptomyces scopuliridis RB72</name>
    <dbReference type="NCBI Taxonomy" id="1440053"/>
    <lineage>
        <taxon>Bacteria</taxon>
        <taxon>Bacillati</taxon>
        <taxon>Actinomycetota</taxon>
        <taxon>Actinomycetes</taxon>
        <taxon>Kitasatosporales</taxon>
        <taxon>Streptomycetaceae</taxon>
        <taxon>Streptomyces</taxon>
    </lineage>
</organism>
<dbReference type="InterPro" id="IPR011335">
    <property type="entry name" value="Restrct_endonuc-II-like"/>
</dbReference>
<dbReference type="Pfam" id="PF05685">
    <property type="entry name" value="Uma2"/>
    <property type="match status" value="1"/>
</dbReference>
<sequence length="194" mass="21903">MTPSSSRQAKPQMQVEDFEELERGAPETVRLEFINGKLEVKPVPDGDHGAIVMWLLRQCMQQRPELALYPEQGLKVETYRNGRARPDGALAPLDHFAGHGEWAPADGVLMTVEVTSHDRDTDLRDRVEKRDGYAATGIPVYLLVDRDAEKLVVYTDPYKGEYQNRASHAYGATVKLPHPVSITLETEKLKDYTR</sequence>
<evidence type="ECO:0000313" key="3">
    <source>
        <dbReference type="Proteomes" id="UP000245992"/>
    </source>
</evidence>
<proteinExistence type="predicted"/>
<dbReference type="InterPro" id="IPR012296">
    <property type="entry name" value="Nuclease_put_TT1808"/>
</dbReference>
<dbReference type="OrthoDB" id="4537149at2"/>
<keyword evidence="3" id="KW-1185">Reference proteome</keyword>
<dbReference type="SUPFAM" id="SSF52980">
    <property type="entry name" value="Restriction endonuclease-like"/>
    <property type="match status" value="1"/>
</dbReference>
<dbReference type="PANTHER" id="PTHR35400">
    <property type="entry name" value="SLR1083 PROTEIN"/>
    <property type="match status" value="1"/>
</dbReference>
<accession>A0A2T7TGI7</accession>
<dbReference type="PANTHER" id="PTHR35400:SF3">
    <property type="entry name" value="SLL1072 PROTEIN"/>
    <property type="match status" value="1"/>
</dbReference>
<name>A0A2T7TGI7_9ACTN</name>
<dbReference type="RefSeq" id="WP_030353341.1">
    <property type="nucleotide sequence ID" value="NZ_AZSP01000002.1"/>
</dbReference>
<protein>
    <recommendedName>
        <fullName evidence="1">Putative restriction endonuclease domain-containing protein</fullName>
    </recommendedName>
</protein>
<feature type="domain" description="Putative restriction endonuclease" evidence="1">
    <location>
        <begin position="15"/>
        <end position="181"/>
    </location>
</feature>
<evidence type="ECO:0000313" key="2">
    <source>
        <dbReference type="EMBL" id="PVE14242.1"/>
    </source>
</evidence>
<evidence type="ECO:0000259" key="1">
    <source>
        <dbReference type="Pfam" id="PF05685"/>
    </source>
</evidence>
<dbReference type="EMBL" id="AZSP01000002">
    <property type="protein sequence ID" value="PVE14242.1"/>
    <property type="molecule type" value="Genomic_DNA"/>
</dbReference>
<dbReference type="AlphaFoldDB" id="A0A2T7TGI7"/>
<dbReference type="Gene3D" id="3.90.1570.10">
    <property type="entry name" value="tt1808, chain A"/>
    <property type="match status" value="1"/>
</dbReference>
<reference evidence="2 3" key="1">
    <citation type="submission" date="2013-12" db="EMBL/GenBank/DDBJ databases">
        <title>Annotated genome of Streptomyces scopuliridis.</title>
        <authorList>
            <person name="Olson J.B."/>
        </authorList>
    </citation>
    <scope>NUCLEOTIDE SEQUENCE [LARGE SCALE GENOMIC DNA]</scope>
    <source>
        <strain evidence="2 3">RB72</strain>
    </source>
</reference>
<dbReference type="CDD" id="cd06260">
    <property type="entry name" value="DUF820-like"/>
    <property type="match status" value="1"/>
</dbReference>
<comment type="caution">
    <text evidence="2">The sequence shown here is derived from an EMBL/GenBank/DDBJ whole genome shotgun (WGS) entry which is preliminary data.</text>
</comment>
<dbReference type="InterPro" id="IPR008538">
    <property type="entry name" value="Uma2"/>
</dbReference>
<dbReference type="Proteomes" id="UP000245992">
    <property type="component" value="Unassembled WGS sequence"/>
</dbReference>
<gene>
    <name evidence="2" type="ORF">Y717_00640</name>
</gene>